<feature type="chain" id="PRO_5014963432" evidence="1">
    <location>
        <begin position="18"/>
        <end position="157"/>
    </location>
</feature>
<evidence type="ECO:0000313" key="3">
    <source>
        <dbReference type="Proteomes" id="UP000235388"/>
    </source>
</evidence>
<feature type="signal peptide" evidence="1">
    <location>
        <begin position="1"/>
        <end position="17"/>
    </location>
</feature>
<sequence length="157" mass="16321">MLVIWLISLCATFLASQTRFVGRDAQLNKIPSSFTIAVAGSTTTSSTTTASTASTTTRFTTSSPAPAVTTAIVPPVVTPAVPPVSPRFSPRLSTRLSPPGTLVGPGTLLIIIAPVFFPGTGDLRRMVPAAAGDLRRMVPAATRDCVARLVRTCNVPT</sequence>
<protein>
    <submittedName>
        <fullName evidence="2">Uncharacterized protein</fullName>
    </submittedName>
</protein>
<comment type="caution">
    <text evidence="2">The sequence shown here is derived from an EMBL/GenBank/DDBJ whole genome shotgun (WGS) entry which is preliminary data.</text>
</comment>
<evidence type="ECO:0000256" key="1">
    <source>
        <dbReference type="SAM" id="SignalP"/>
    </source>
</evidence>
<reference evidence="2 3" key="1">
    <citation type="submission" date="2017-11" db="EMBL/GenBank/DDBJ databases">
        <title>De novo assembly and phasing of dikaryotic genomes from two isolates of Puccinia coronata f. sp. avenae, the causal agent of oat crown rust.</title>
        <authorList>
            <person name="Miller M.E."/>
            <person name="Zhang Y."/>
            <person name="Omidvar V."/>
            <person name="Sperschneider J."/>
            <person name="Schwessinger B."/>
            <person name="Raley C."/>
            <person name="Palmer J.M."/>
            <person name="Garnica D."/>
            <person name="Upadhyaya N."/>
            <person name="Rathjen J."/>
            <person name="Taylor J.M."/>
            <person name="Park R.F."/>
            <person name="Dodds P.N."/>
            <person name="Hirsch C.D."/>
            <person name="Kianian S.F."/>
            <person name="Figueroa M."/>
        </authorList>
    </citation>
    <scope>NUCLEOTIDE SEQUENCE [LARGE SCALE GENOMIC DNA]</scope>
    <source>
        <strain evidence="2">12NC29</strain>
    </source>
</reference>
<keyword evidence="3" id="KW-1185">Reference proteome</keyword>
<dbReference type="EMBL" id="PGCJ01000785">
    <property type="protein sequence ID" value="PLW21291.1"/>
    <property type="molecule type" value="Genomic_DNA"/>
</dbReference>
<proteinExistence type="predicted"/>
<accession>A0A2N5T713</accession>
<dbReference type="Proteomes" id="UP000235388">
    <property type="component" value="Unassembled WGS sequence"/>
</dbReference>
<gene>
    <name evidence="2" type="ORF">PCANC_05083</name>
</gene>
<name>A0A2N5T713_9BASI</name>
<organism evidence="2 3">
    <name type="scientific">Puccinia coronata f. sp. avenae</name>
    <dbReference type="NCBI Taxonomy" id="200324"/>
    <lineage>
        <taxon>Eukaryota</taxon>
        <taxon>Fungi</taxon>
        <taxon>Dikarya</taxon>
        <taxon>Basidiomycota</taxon>
        <taxon>Pucciniomycotina</taxon>
        <taxon>Pucciniomycetes</taxon>
        <taxon>Pucciniales</taxon>
        <taxon>Pucciniaceae</taxon>
        <taxon>Puccinia</taxon>
    </lineage>
</organism>
<dbReference type="AlphaFoldDB" id="A0A2N5T713"/>
<evidence type="ECO:0000313" key="2">
    <source>
        <dbReference type="EMBL" id="PLW21291.1"/>
    </source>
</evidence>
<keyword evidence="1" id="KW-0732">Signal</keyword>